<proteinExistence type="predicted"/>
<organism evidence="1 2">
    <name type="scientific">Streptomyces longisporoflavus</name>
    <dbReference type="NCBI Taxonomy" id="28044"/>
    <lineage>
        <taxon>Bacteria</taxon>
        <taxon>Bacillati</taxon>
        <taxon>Actinomycetota</taxon>
        <taxon>Actinomycetes</taxon>
        <taxon>Kitasatosporales</taxon>
        <taxon>Streptomycetaceae</taxon>
        <taxon>Streptomyces</taxon>
    </lineage>
</organism>
<dbReference type="Proteomes" id="UP001610818">
    <property type="component" value="Unassembled WGS sequence"/>
</dbReference>
<evidence type="ECO:0000313" key="2">
    <source>
        <dbReference type="Proteomes" id="UP001610818"/>
    </source>
</evidence>
<accession>A0ABW7R2Q6</accession>
<protein>
    <submittedName>
        <fullName evidence="1">Uncharacterized protein</fullName>
    </submittedName>
</protein>
<name>A0ABW7R2Q6_9ACTN</name>
<gene>
    <name evidence="1" type="ORF">ACH4F9_41785</name>
</gene>
<evidence type="ECO:0000313" key="1">
    <source>
        <dbReference type="EMBL" id="MFH8551530.1"/>
    </source>
</evidence>
<comment type="caution">
    <text evidence="1">The sequence shown here is derived from an EMBL/GenBank/DDBJ whole genome shotgun (WGS) entry which is preliminary data.</text>
</comment>
<dbReference type="RefSeq" id="WP_397718496.1">
    <property type="nucleotide sequence ID" value="NZ_JBIRGN010000012.1"/>
</dbReference>
<keyword evidence="2" id="KW-1185">Reference proteome</keyword>
<reference evidence="1 2" key="1">
    <citation type="submission" date="2024-10" db="EMBL/GenBank/DDBJ databases">
        <title>The Natural Products Discovery Center: Release of the First 8490 Sequenced Strains for Exploring Actinobacteria Biosynthetic Diversity.</title>
        <authorList>
            <person name="Kalkreuter E."/>
            <person name="Kautsar S.A."/>
            <person name="Yang D."/>
            <person name="Bader C.D."/>
            <person name="Teijaro C.N."/>
            <person name="Fluegel L."/>
            <person name="Davis C.M."/>
            <person name="Simpson J.R."/>
            <person name="Lauterbach L."/>
            <person name="Steele A.D."/>
            <person name="Gui C."/>
            <person name="Meng S."/>
            <person name="Li G."/>
            <person name="Viehrig K."/>
            <person name="Ye F."/>
            <person name="Su P."/>
            <person name="Kiefer A.F."/>
            <person name="Nichols A."/>
            <person name="Cepeda A.J."/>
            <person name="Yan W."/>
            <person name="Fan B."/>
            <person name="Jiang Y."/>
            <person name="Adhikari A."/>
            <person name="Zheng C.-J."/>
            <person name="Schuster L."/>
            <person name="Cowan T.M."/>
            <person name="Smanski M.J."/>
            <person name="Chevrette M.G."/>
            <person name="De Carvalho L.P.S."/>
            <person name="Shen B."/>
        </authorList>
    </citation>
    <scope>NUCLEOTIDE SEQUENCE [LARGE SCALE GENOMIC DNA]</scope>
    <source>
        <strain evidence="1 2">NPDC017990</strain>
    </source>
</reference>
<sequence length="214" mass="22967">MGLWVDTFIAPLSPSLLAPEEFERLVVDLGRERLVRTPWVLLAGSLCVNAGLGWGSVVGRARFEQPAIGTELLSEDGIPGPGSEPPPWGVSVERAVLLAHGERLDDLAPALRDAPYGRQDIAVAFHCLDFSNPAILDHYWYEDERTVLACFALAAPQDRPLDADTRGRSGGPVHPVQTCVINTWKHGDGPACPAIKTVAARHLGPALVTGDTRG</sequence>
<dbReference type="EMBL" id="JBIRGQ010000012">
    <property type="protein sequence ID" value="MFH8551530.1"/>
    <property type="molecule type" value="Genomic_DNA"/>
</dbReference>